<gene>
    <name evidence="3" type="ORF">HINF_LOCUS31721</name>
    <name evidence="2" type="ORF">HINF_LOCUS41168</name>
</gene>
<proteinExistence type="predicted"/>
<dbReference type="PANTHER" id="PTHR47643">
    <property type="entry name" value="TPR DOMAIN PROTEIN (AFU_ORTHOLOGUE AFUA_5G12710)"/>
    <property type="match status" value="1"/>
</dbReference>
<evidence type="ECO:0000259" key="1">
    <source>
        <dbReference type="PROSITE" id="PS50280"/>
    </source>
</evidence>
<dbReference type="InterPro" id="IPR001214">
    <property type="entry name" value="SET_dom"/>
</dbReference>
<organism evidence="2">
    <name type="scientific">Hexamita inflata</name>
    <dbReference type="NCBI Taxonomy" id="28002"/>
    <lineage>
        <taxon>Eukaryota</taxon>
        <taxon>Metamonada</taxon>
        <taxon>Diplomonadida</taxon>
        <taxon>Hexamitidae</taxon>
        <taxon>Hexamitinae</taxon>
        <taxon>Hexamita</taxon>
    </lineage>
</organism>
<feature type="domain" description="SET" evidence="1">
    <location>
        <begin position="114"/>
        <end position="256"/>
    </location>
</feature>
<evidence type="ECO:0000313" key="3">
    <source>
        <dbReference type="EMBL" id="CAL6028267.1"/>
    </source>
</evidence>
<dbReference type="InterPro" id="IPR053209">
    <property type="entry name" value="Gramillin-biosynth_MTr"/>
</dbReference>
<dbReference type="CDD" id="cd20071">
    <property type="entry name" value="SET_SMYD"/>
    <property type="match status" value="1"/>
</dbReference>
<accession>A0AA86QEI8</accession>
<dbReference type="EMBL" id="CATOUU010000840">
    <property type="protein sequence ID" value="CAI9953523.1"/>
    <property type="molecule type" value="Genomic_DNA"/>
</dbReference>
<dbReference type="Proteomes" id="UP001642409">
    <property type="component" value="Unassembled WGS sequence"/>
</dbReference>
<dbReference type="InterPro" id="IPR046341">
    <property type="entry name" value="SET_dom_sf"/>
</dbReference>
<dbReference type="PANTHER" id="PTHR47643:SF2">
    <property type="entry name" value="TPR DOMAIN PROTEIN (AFU_ORTHOLOGUE AFUA_5G12710)"/>
    <property type="match status" value="1"/>
</dbReference>
<evidence type="ECO:0000313" key="4">
    <source>
        <dbReference type="Proteomes" id="UP001642409"/>
    </source>
</evidence>
<keyword evidence="4" id="KW-1185">Reference proteome</keyword>
<comment type="caution">
    <text evidence="2">The sequence shown here is derived from an EMBL/GenBank/DDBJ whole genome shotgun (WGS) entry which is preliminary data.</text>
</comment>
<dbReference type="EMBL" id="CAXDID020000107">
    <property type="protein sequence ID" value="CAL6028267.1"/>
    <property type="molecule type" value="Genomic_DNA"/>
</dbReference>
<dbReference type="Pfam" id="PF00856">
    <property type="entry name" value="SET"/>
    <property type="match status" value="1"/>
</dbReference>
<dbReference type="PROSITE" id="PS50280">
    <property type="entry name" value="SET"/>
    <property type="match status" value="1"/>
</dbReference>
<dbReference type="Gene3D" id="2.170.270.10">
    <property type="entry name" value="SET domain"/>
    <property type="match status" value="1"/>
</dbReference>
<dbReference type="SUPFAM" id="SSF82199">
    <property type="entry name" value="SET domain"/>
    <property type="match status" value="1"/>
</dbReference>
<name>A0AA86QEI8_9EUKA</name>
<protein>
    <submittedName>
        <fullName evidence="2">SET domain-containing protein</fullName>
    </submittedName>
    <submittedName>
        <fullName evidence="3">SET_domain-containing protein</fullName>
    </submittedName>
</protein>
<reference evidence="3 4" key="2">
    <citation type="submission" date="2024-07" db="EMBL/GenBank/DDBJ databases">
        <authorList>
            <person name="Akdeniz Z."/>
        </authorList>
    </citation>
    <scope>NUCLEOTIDE SEQUENCE [LARGE SCALE GENOMIC DNA]</scope>
</reference>
<dbReference type="AlphaFoldDB" id="A0AA86QEI8"/>
<reference evidence="2" key="1">
    <citation type="submission" date="2023-06" db="EMBL/GenBank/DDBJ databases">
        <authorList>
            <person name="Kurt Z."/>
        </authorList>
    </citation>
    <scope>NUCLEOTIDE SEQUENCE</scope>
</reference>
<sequence length="449" mass="51902">MMKLQHEIDCLKDPPVSQNIYNLQNNTWMQCSQLNKVYNVTEVPTLQYAKALYNTSRFKEAQQITNLLKGDEVNLISQQIILRLQEEQGIYNMNQLYERQQKEELLNVGNYFNNNIEVKTLDIYGRSIVSKSDIKIGTILTVEKAFMVGNLPQMEQLINTRLSAATIAEQKAYKDLKGDNMHQKYVYNIFAQGPQLNSLNQPNTSDSDLTAALMLTQSIYNHSCIPNAKWHFIGDVMFVVASQDIKANQQIFLRYSDIEPDRFMQTYGFKCQCQFCQLQSNEQQIVLQIRESLTNDQIKYQSKQCNMKKSDVDALCIYQRLERAEKILLKCKDGSARKFLASLYQSACYIYHLCMETFDQAYYLTQKSIDALGINSKQLLSGSFSYDQNSDFGIMSISQILNYARMTMNSYQFEQSKLIVKVAGQIFNLLTGLEMKEIMKEKLTRMSLI</sequence>
<evidence type="ECO:0000313" key="2">
    <source>
        <dbReference type="EMBL" id="CAI9953523.1"/>
    </source>
</evidence>